<reference evidence="2" key="1">
    <citation type="submission" date="2021-01" db="EMBL/GenBank/DDBJ databases">
        <title>Whole genome shotgun sequence of Planobispora takensis NBRC 109077.</title>
        <authorList>
            <person name="Komaki H."/>
            <person name="Tamura T."/>
        </authorList>
    </citation>
    <scope>NUCLEOTIDE SEQUENCE</scope>
    <source>
        <strain evidence="2">NBRC 109077</strain>
    </source>
</reference>
<evidence type="ECO:0000313" key="2">
    <source>
        <dbReference type="EMBL" id="GII05746.1"/>
    </source>
</evidence>
<name>A0A8J3T7A8_9ACTN</name>
<gene>
    <name evidence="2" type="ORF">Pta02_77540</name>
</gene>
<comment type="caution">
    <text evidence="2">The sequence shown here is derived from an EMBL/GenBank/DDBJ whole genome shotgun (WGS) entry which is preliminary data.</text>
</comment>
<keyword evidence="1" id="KW-0812">Transmembrane</keyword>
<keyword evidence="1" id="KW-1133">Transmembrane helix</keyword>
<evidence type="ECO:0000313" key="3">
    <source>
        <dbReference type="Proteomes" id="UP000634476"/>
    </source>
</evidence>
<dbReference type="AlphaFoldDB" id="A0A8J3T7A8"/>
<proteinExistence type="predicted"/>
<sequence length="66" mass="6967">MLGLPGERWQMRRALPTAAAALATTLRCAAVAVLLVGAGFEGDMSNELPKADVSAHVIHHQFGKGR</sequence>
<feature type="transmembrane region" description="Helical" evidence="1">
    <location>
        <begin position="20"/>
        <end position="40"/>
    </location>
</feature>
<keyword evidence="3" id="KW-1185">Reference proteome</keyword>
<dbReference type="Proteomes" id="UP000634476">
    <property type="component" value="Unassembled WGS sequence"/>
</dbReference>
<evidence type="ECO:0000256" key="1">
    <source>
        <dbReference type="SAM" id="Phobius"/>
    </source>
</evidence>
<organism evidence="2 3">
    <name type="scientific">Planobispora takensis</name>
    <dbReference type="NCBI Taxonomy" id="1367882"/>
    <lineage>
        <taxon>Bacteria</taxon>
        <taxon>Bacillati</taxon>
        <taxon>Actinomycetota</taxon>
        <taxon>Actinomycetes</taxon>
        <taxon>Streptosporangiales</taxon>
        <taxon>Streptosporangiaceae</taxon>
        <taxon>Planobispora</taxon>
    </lineage>
</organism>
<protein>
    <submittedName>
        <fullName evidence="2">Uncharacterized protein</fullName>
    </submittedName>
</protein>
<accession>A0A8J3T7A8</accession>
<dbReference type="EMBL" id="BOOK01000077">
    <property type="protein sequence ID" value="GII05746.1"/>
    <property type="molecule type" value="Genomic_DNA"/>
</dbReference>
<keyword evidence="1" id="KW-0472">Membrane</keyword>